<protein>
    <submittedName>
        <fullName evidence="1">Uncharacterized protein</fullName>
    </submittedName>
</protein>
<dbReference type="AlphaFoldDB" id="A0A562LDG4"/>
<reference evidence="1 2" key="1">
    <citation type="journal article" date="2015" name="Stand. Genomic Sci.">
        <title>Genomic Encyclopedia of Bacterial and Archaeal Type Strains, Phase III: the genomes of soil and plant-associated and newly described type strains.</title>
        <authorList>
            <person name="Whitman W.B."/>
            <person name="Woyke T."/>
            <person name="Klenk H.P."/>
            <person name="Zhou Y."/>
            <person name="Lilburn T.G."/>
            <person name="Beck B.J."/>
            <person name="De Vos P."/>
            <person name="Vandamme P."/>
            <person name="Eisen J.A."/>
            <person name="Garrity G."/>
            <person name="Hugenholtz P."/>
            <person name="Kyrpides N.C."/>
        </authorList>
    </citation>
    <scope>NUCLEOTIDE SEQUENCE [LARGE SCALE GENOMIC DNA]</scope>
    <source>
        <strain evidence="1 2">CGMCC 1.10947</strain>
    </source>
</reference>
<comment type="caution">
    <text evidence="1">The sequence shown here is derived from an EMBL/GenBank/DDBJ whole genome shotgun (WGS) entry which is preliminary data.</text>
</comment>
<sequence length="45" mass="5086">MAQNCRFRPKRLKPPVNYAKTHVNRAFPALTAAFAGTMKRAHDTT</sequence>
<dbReference type="Proteomes" id="UP000317176">
    <property type="component" value="Unassembled WGS sequence"/>
</dbReference>
<accession>A0A562LDG4</accession>
<evidence type="ECO:0000313" key="1">
    <source>
        <dbReference type="EMBL" id="TWI05680.1"/>
    </source>
</evidence>
<organism evidence="1 2">
    <name type="scientific">Bradyrhizobium daqingense</name>
    <dbReference type="NCBI Taxonomy" id="993502"/>
    <lineage>
        <taxon>Bacteria</taxon>
        <taxon>Pseudomonadati</taxon>
        <taxon>Pseudomonadota</taxon>
        <taxon>Alphaproteobacteria</taxon>
        <taxon>Hyphomicrobiales</taxon>
        <taxon>Nitrobacteraceae</taxon>
        <taxon>Bradyrhizobium</taxon>
    </lineage>
</organism>
<evidence type="ECO:0000313" key="2">
    <source>
        <dbReference type="Proteomes" id="UP000317176"/>
    </source>
</evidence>
<keyword evidence="2" id="KW-1185">Reference proteome</keyword>
<name>A0A562LDG4_9BRAD</name>
<gene>
    <name evidence="1" type="ORF">IQ17_03181</name>
</gene>
<proteinExistence type="predicted"/>
<dbReference type="EMBL" id="VLKL01000007">
    <property type="protein sequence ID" value="TWI05680.1"/>
    <property type="molecule type" value="Genomic_DNA"/>
</dbReference>